<protein>
    <submittedName>
        <fullName evidence="1">Uncharacterized protein</fullName>
    </submittedName>
</protein>
<reference evidence="1 2" key="1">
    <citation type="journal article" date="2020" name="Cell">
        <title>Large-Scale Comparative Analyses of Tick Genomes Elucidate Their Genetic Diversity and Vector Capacities.</title>
        <authorList>
            <consortium name="Tick Genome and Microbiome Consortium (TIGMIC)"/>
            <person name="Jia N."/>
            <person name="Wang J."/>
            <person name="Shi W."/>
            <person name="Du L."/>
            <person name="Sun Y."/>
            <person name="Zhan W."/>
            <person name="Jiang J.F."/>
            <person name="Wang Q."/>
            <person name="Zhang B."/>
            <person name="Ji P."/>
            <person name="Bell-Sakyi L."/>
            <person name="Cui X.M."/>
            <person name="Yuan T.T."/>
            <person name="Jiang B.G."/>
            <person name="Yang W.F."/>
            <person name="Lam T.T."/>
            <person name="Chang Q.C."/>
            <person name="Ding S.J."/>
            <person name="Wang X.J."/>
            <person name="Zhu J.G."/>
            <person name="Ruan X.D."/>
            <person name="Zhao L."/>
            <person name="Wei J.T."/>
            <person name="Ye R.Z."/>
            <person name="Que T.C."/>
            <person name="Du C.H."/>
            <person name="Zhou Y.H."/>
            <person name="Cheng J.X."/>
            <person name="Dai P.F."/>
            <person name="Guo W.B."/>
            <person name="Han X.H."/>
            <person name="Huang E.J."/>
            <person name="Li L.F."/>
            <person name="Wei W."/>
            <person name="Gao Y.C."/>
            <person name="Liu J.Z."/>
            <person name="Shao H.Z."/>
            <person name="Wang X."/>
            <person name="Wang C.C."/>
            <person name="Yang T.C."/>
            <person name="Huo Q.B."/>
            <person name="Li W."/>
            <person name="Chen H.Y."/>
            <person name="Chen S.E."/>
            <person name="Zhou L.G."/>
            <person name="Ni X.B."/>
            <person name="Tian J.H."/>
            <person name="Sheng Y."/>
            <person name="Liu T."/>
            <person name="Pan Y.S."/>
            <person name="Xia L.Y."/>
            <person name="Li J."/>
            <person name="Zhao F."/>
            <person name="Cao W.C."/>
        </authorList>
    </citation>
    <scope>NUCLEOTIDE SEQUENCE [LARGE SCALE GENOMIC DNA]</scope>
    <source>
        <strain evidence="1">HaeL-2018</strain>
    </source>
</reference>
<sequence>MLKEAHGSKNVSEYSSTAVTSLRCAVRRLPNCLHYSVNYIANMEQTMAEIDQPATTTSDHVGVGTLKIQNIRCARRGYTVAMAPTASRPKPTASIILRAP</sequence>
<gene>
    <name evidence="1" type="ORF">HPB48_000981</name>
</gene>
<name>A0A9J6GXF1_HAELO</name>
<keyword evidence="2" id="KW-1185">Reference proteome</keyword>
<proteinExistence type="predicted"/>
<evidence type="ECO:0000313" key="2">
    <source>
        <dbReference type="Proteomes" id="UP000821853"/>
    </source>
</evidence>
<accession>A0A9J6GXF1</accession>
<dbReference type="EMBL" id="JABSTR010000010">
    <property type="protein sequence ID" value="KAH9379923.1"/>
    <property type="molecule type" value="Genomic_DNA"/>
</dbReference>
<comment type="caution">
    <text evidence="1">The sequence shown here is derived from an EMBL/GenBank/DDBJ whole genome shotgun (WGS) entry which is preliminary data.</text>
</comment>
<organism evidence="1 2">
    <name type="scientific">Haemaphysalis longicornis</name>
    <name type="common">Bush tick</name>
    <dbReference type="NCBI Taxonomy" id="44386"/>
    <lineage>
        <taxon>Eukaryota</taxon>
        <taxon>Metazoa</taxon>
        <taxon>Ecdysozoa</taxon>
        <taxon>Arthropoda</taxon>
        <taxon>Chelicerata</taxon>
        <taxon>Arachnida</taxon>
        <taxon>Acari</taxon>
        <taxon>Parasitiformes</taxon>
        <taxon>Ixodida</taxon>
        <taxon>Ixodoidea</taxon>
        <taxon>Ixodidae</taxon>
        <taxon>Haemaphysalinae</taxon>
        <taxon>Haemaphysalis</taxon>
    </lineage>
</organism>
<dbReference type="VEuPathDB" id="VectorBase:HLOH_056064"/>
<evidence type="ECO:0000313" key="1">
    <source>
        <dbReference type="EMBL" id="KAH9379923.1"/>
    </source>
</evidence>
<dbReference type="AlphaFoldDB" id="A0A9J6GXF1"/>
<dbReference type="Proteomes" id="UP000821853">
    <property type="component" value="Chromosome 8"/>
</dbReference>